<dbReference type="RefSeq" id="XP_041227031.1">
    <property type="nucleotide sequence ID" value="XM_041370282.1"/>
</dbReference>
<dbReference type="EMBL" id="JABBWK010000022">
    <property type="protein sequence ID" value="KAG1901456.1"/>
    <property type="molecule type" value="Genomic_DNA"/>
</dbReference>
<feature type="compositionally biased region" description="Polar residues" evidence="1">
    <location>
        <begin position="23"/>
        <end position="38"/>
    </location>
</feature>
<keyword evidence="3" id="KW-1185">Reference proteome</keyword>
<name>A0AAD4E8U8_9AGAM</name>
<gene>
    <name evidence="2" type="ORF">F5891DRAFT_1277777</name>
</gene>
<protein>
    <submittedName>
        <fullName evidence="2">Uncharacterized protein</fullName>
    </submittedName>
</protein>
<proteinExistence type="predicted"/>
<feature type="region of interest" description="Disordered" evidence="1">
    <location>
        <begin position="1"/>
        <end position="42"/>
    </location>
</feature>
<feature type="compositionally biased region" description="Basic and acidic residues" evidence="1">
    <location>
        <begin position="12"/>
        <end position="22"/>
    </location>
</feature>
<reference evidence="2" key="1">
    <citation type="journal article" date="2020" name="New Phytol.">
        <title>Comparative genomics reveals dynamic genome evolution in host specialist ectomycorrhizal fungi.</title>
        <authorList>
            <person name="Lofgren L.A."/>
            <person name="Nguyen N.H."/>
            <person name="Vilgalys R."/>
            <person name="Ruytinx J."/>
            <person name="Liao H.L."/>
            <person name="Branco S."/>
            <person name="Kuo A."/>
            <person name="LaButti K."/>
            <person name="Lipzen A."/>
            <person name="Andreopoulos W."/>
            <person name="Pangilinan J."/>
            <person name="Riley R."/>
            <person name="Hundley H."/>
            <person name="Na H."/>
            <person name="Barry K."/>
            <person name="Grigoriev I.V."/>
            <person name="Stajich J.E."/>
            <person name="Kennedy P.G."/>
        </authorList>
    </citation>
    <scope>NUCLEOTIDE SEQUENCE</scope>
    <source>
        <strain evidence="2">FC203</strain>
    </source>
</reference>
<feature type="compositionally biased region" description="Polar residues" evidence="1">
    <location>
        <begin position="1"/>
        <end position="11"/>
    </location>
</feature>
<dbReference type="AlphaFoldDB" id="A0AAD4E8U8"/>
<accession>A0AAD4E8U8</accession>
<dbReference type="Proteomes" id="UP001195769">
    <property type="component" value="Unassembled WGS sequence"/>
</dbReference>
<evidence type="ECO:0000313" key="2">
    <source>
        <dbReference type="EMBL" id="KAG1901456.1"/>
    </source>
</evidence>
<evidence type="ECO:0000313" key="3">
    <source>
        <dbReference type="Proteomes" id="UP001195769"/>
    </source>
</evidence>
<evidence type="ECO:0000256" key="1">
    <source>
        <dbReference type="SAM" id="MobiDB-lite"/>
    </source>
</evidence>
<organism evidence="2 3">
    <name type="scientific">Suillus fuscotomentosus</name>
    <dbReference type="NCBI Taxonomy" id="1912939"/>
    <lineage>
        <taxon>Eukaryota</taxon>
        <taxon>Fungi</taxon>
        <taxon>Dikarya</taxon>
        <taxon>Basidiomycota</taxon>
        <taxon>Agaricomycotina</taxon>
        <taxon>Agaricomycetes</taxon>
        <taxon>Agaricomycetidae</taxon>
        <taxon>Boletales</taxon>
        <taxon>Suillineae</taxon>
        <taxon>Suillaceae</taxon>
        <taxon>Suillus</taxon>
    </lineage>
</organism>
<dbReference type="GeneID" id="64664580"/>
<sequence length="61" mass="6729">MTVQTTNPQEQQESHNKEENDSTLHTLFSDNSDATSLESADELSEAVVPSLLAEECPPVKR</sequence>
<comment type="caution">
    <text evidence="2">The sequence shown here is derived from an EMBL/GenBank/DDBJ whole genome shotgun (WGS) entry which is preliminary data.</text>
</comment>